<dbReference type="OrthoDB" id="9779041at2"/>
<dbReference type="Pfam" id="PF16363">
    <property type="entry name" value="GDP_Man_Dehyd"/>
    <property type="match status" value="1"/>
</dbReference>
<dbReference type="GO" id="GO:0047733">
    <property type="term" value="F:CDP-glucose 4,6-dehydratase activity"/>
    <property type="evidence" value="ECO:0007669"/>
    <property type="project" value="UniProtKB-EC"/>
</dbReference>
<dbReference type="InterPro" id="IPR013445">
    <property type="entry name" value="CDP_4_6_deHydtase"/>
</dbReference>
<protein>
    <submittedName>
        <fullName evidence="2">CDP-glucose 4,6-dehydratase</fullName>
        <ecNumber evidence="2">4.2.1.45</ecNumber>
    </submittedName>
</protein>
<accession>F4KR33</accession>
<dbReference type="AlphaFoldDB" id="F4KR33"/>
<gene>
    <name evidence="2" type="ordered locus">Halhy_5446</name>
</gene>
<feature type="domain" description="NAD(P)-binding" evidence="1">
    <location>
        <begin position="20"/>
        <end position="327"/>
    </location>
</feature>
<organism evidence="2 3">
    <name type="scientific">Haliscomenobacter hydrossis (strain ATCC 27775 / DSM 1100 / LMG 10767 / O)</name>
    <dbReference type="NCBI Taxonomy" id="760192"/>
    <lineage>
        <taxon>Bacteria</taxon>
        <taxon>Pseudomonadati</taxon>
        <taxon>Bacteroidota</taxon>
        <taxon>Saprospiria</taxon>
        <taxon>Saprospirales</taxon>
        <taxon>Haliscomenobacteraceae</taxon>
        <taxon>Haliscomenobacter</taxon>
    </lineage>
</organism>
<dbReference type="RefSeq" id="WP_013767804.1">
    <property type="nucleotide sequence ID" value="NC_015510.1"/>
</dbReference>
<evidence type="ECO:0000313" key="3">
    <source>
        <dbReference type="Proteomes" id="UP000008461"/>
    </source>
</evidence>
<evidence type="ECO:0000313" key="2">
    <source>
        <dbReference type="EMBL" id="AEE53271.1"/>
    </source>
</evidence>
<reference evidence="2 3" key="1">
    <citation type="journal article" date="2011" name="Stand. Genomic Sci.">
        <title>Complete genome sequence of Haliscomenobacter hydrossis type strain (O).</title>
        <authorList>
            <consortium name="US DOE Joint Genome Institute (JGI-PGF)"/>
            <person name="Daligault H."/>
            <person name="Lapidus A."/>
            <person name="Zeytun A."/>
            <person name="Nolan M."/>
            <person name="Lucas S."/>
            <person name="Del Rio T.G."/>
            <person name="Tice H."/>
            <person name="Cheng J.F."/>
            <person name="Tapia R."/>
            <person name="Han C."/>
            <person name="Goodwin L."/>
            <person name="Pitluck S."/>
            <person name="Liolios K."/>
            <person name="Pagani I."/>
            <person name="Ivanova N."/>
            <person name="Huntemann M."/>
            <person name="Mavromatis K."/>
            <person name="Mikhailova N."/>
            <person name="Pati A."/>
            <person name="Chen A."/>
            <person name="Palaniappan K."/>
            <person name="Land M."/>
            <person name="Hauser L."/>
            <person name="Brambilla E.M."/>
            <person name="Rohde M."/>
            <person name="Verbarg S."/>
            <person name="Goker M."/>
            <person name="Bristow J."/>
            <person name="Eisen J.A."/>
            <person name="Markowitz V."/>
            <person name="Hugenholtz P."/>
            <person name="Kyrpides N.C."/>
            <person name="Klenk H.P."/>
            <person name="Woyke T."/>
        </authorList>
    </citation>
    <scope>NUCLEOTIDE SEQUENCE [LARGE SCALE GENOMIC DNA]</scope>
    <source>
        <strain evidence="3">ATCC 27775 / DSM 1100 / LMG 10767 / O</strain>
    </source>
</reference>
<dbReference type="NCBIfam" id="TIGR02622">
    <property type="entry name" value="CDP_4_6_dhtase"/>
    <property type="match status" value="1"/>
</dbReference>
<dbReference type="SUPFAM" id="SSF51735">
    <property type="entry name" value="NAD(P)-binding Rossmann-fold domains"/>
    <property type="match status" value="1"/>
</dbReference>
<dbReference type="InterPro" id="IPR036291">
    <property type="entry name" value="NAD(P)-bd_dom_sf"/>
</dbReference>
<dbReference type="InterPro" id="IPR016040">
    <property type="entry name" value="NAD(P)-bd_dom"/>
</dbReference>
<dbReference type="HOGENOM" id="CLU_007383_1_7_10"/>
<dbReference type="EMBL" id="CP002691">
    <property type="protein sequence ID" value="AEE53271.1"/>
    <property type="molecule type" value="Genomic_DNA"/>
</dbReference>
<evidence type="ECO:0000259" key="1">
    <source>
        <dbReference type="Pfam" id="PF16363"/>
    </source>
</evidence>
<dbReference type="Gene3D" id="3.90.25.10">
    <property type="entry name" value="UDP-galactose 4-epimerase, domain 1"/>
    <property type="match status" value="1"/>
</dbReference>
<reference key="2">
    <citation type="submission" date="2011-04" db="EMBL/GenBank/DDBJ databases">
        <title>Complete sequence of chromosome of Haliscomenobacter hydrossis DSM 1100.</title>
        <authorList>
            <consortium name="US DOE Joint Genome Institute (JGI-PGF)"/>
            <person name="Lucas S."/>
            <person name="Han J."/>
            <person name="Lapidus A."/>
            <person name="Bruce D."/>
            <person name="Goodwin L."/>
            <person name="Pitluck S."/>
            <person name="Peters L."/>
            <person name="Kyrpides N."/>
            <person name="Mavromatis K."/>
            <person name="Ivanova N."/>
            <person name="Ovchinnikova G."/>
            <person name="Pagani I."/>
            <person name="Daligault H."/>
            <person name="Detter J.C."/>
            <person name="Han C."/>
            <person name="Land M."/>
            <person name="Hauser L."/>
            <person name="Markowitz V."/>
            <person name="Cheng J.-F."/>
            <person name="Hugenholtz P."/>
            <person name="Woyke T."/>
            <person name="Wu D."/>
            <person name="Verbarg S."/>
            <person name="Frueling A."/>
            <person name="Brambilla E."/>
            <person name="Klenk H.-P."/>
            <person name="Eisen J.A."/>
        </authorList>
    </citation>
    <scope>NUCLEOTIDE SEQUENCE</scope>
    <source>
        <strain>DSM 1100</strain>
    </source>
</reference>
<dbReference type="PANTHER" id="PTHR43000">
    <property type="entry name" value="DTDP-D-GLUCOSE 4,6-DEHYDRATASE-RELATED"/>
    <property type="match status" value="1"/>
</dbReference>
<dbReference type="CDD" id="cd05252">
    <property type="entry name" value="CDP_GD_SDR_e"/>
    <property type="match status" value="1"/>
</dbReference>
<dbReference type="Proteomes" id="UP000008461">
    <property type="component" value="Chromosome"/>
</dbReference>
<dbReference type="Gene3D" id="3.40.50.720">
    <property type="entry name" value="NAD(P)-binding Rossmann-like Domain"/>
    <property type="match status" value="1"/>
</dbReference>
<name>F4KR33_HALH1</name>
<dbReference type="KEGG" id="hhy:Halhy_5446"/>
<dbReference type="STRING" id="760192.Halhy_5446"/>
<dbReference type="EC" id="4.2.1.45" evidence="2"/>
<keyword evidence="3" id="KW-1185">Reference proteome</keyword>
<dbReference type="eggNOG" id="COG0451">
    <property type="taxonomic scope" value="Bacteria"/>
</dbReference>
<proteinExistence type="predicted"/>
<keyword evidence="2" id="KW-0456">Lyase</keyword>
<sequence length="358" mass="40040">MEKIGKVNPSFWNRKKVYLTGHTGFKGSWLSLWLHSMGAEVKGYALDPPTAPALFEVAKIADFVETEIGDIRDLDKLTQSIQTFNPDVLLHLAAQSIVLKSYVDPIETYTTNVLGTANVLQAGRKLPNLKAIVSVTTDKCYENREWVWSYRENEPLGGRDPYSSSKACAELVTASFRDSFFTDPQGPQVATARAGNVIGGGDWTENGLIADIIRAFGQAKPVIVRNPLAIRPWQHVLEPLGGYLMLAEALYTDGAQYAQAWNFGPSEEDCKPVNWILDRMVNLWGDGASWELDQDANPHEARFLKLDSSKAAAYLGWTPQWRLEGVLDNVVQWHREWHAGADMTHRCLNDIATYTKLM</sequence>